<comment type="caution">
    <text evidence="1">The sequence shown here is derived from an EMBL/GenBank/DDBJ whole genome shotgun (WGS) entry which is preliminary data.</text>
</comment>
<evidence type="ECO:0000313" key="1">
    <source>
        <dbReference type="EMBL" id="CAI6372266.1"/>
    </source>
</evidence>
<name>A0AAV0XYJ1_9HEMI</name>
<proteinExistence type="predicted"/>
<organism evidence="1 2">
    <name type="scientific">Macrosiphum euphorbiae</name>
    <name type="common">potato aphid</name>
    <dbReference type="NCBI Taxonomy" id="13131"/>
    <lineage>
        <taxon>Eukaryota</taxon>
        <taxon>Metazoa</taxon>
        <taxon>Ecdysozoa</taxon>
        <taxon>Arthropoda</taxon>
        <taxon>Hexapoda</taxon>
        <taxon>Insecta</taxon>
        <taxon>Pterygota</taxon>
        <taxon>Neoptera</taxon>
        <taxon>Paraneoptera</taxon>
        <taxon>Hemiptera</taxon>
        <taxon>Sternorrhyncha</taxon>
        <taxon>Aphidomorpha</taxon>
        <taxon>Aphidoidea</taxon>
        <taxon>Aphididae</taxon>
        <taxon>Macrosiphini</taxon>
        <taxon>Macrosiphum</taxon>
    </lineage>
</organism>
<dbReference type="EMBL" id="CARXXK010001029">
    <property type="protein sequence ID" value="CAI6372266.1"/>
    <property type="molecule type" value="Genomic_DNA"/>
</dbReference>
<evidence type="ECO:0000313" key="2">
    <source>
        <dbReference type="Proteomes" id="UP001160148"/>
    </source>
</evidence>
<evidence type="ECO:0008006" key="3">
    <source>
        <dbReference type="Google" id="ProtNLM"/>
    </source>
</evidence>
<keyword evidence="2" id="KW-1185">Reference proteome</keyword>
<reference evidence="1 2" key="1">
    <citation type="submission" date="2023-01" db="EMBL/GenBank/DDBJ databases">
        <authorList>
            <person name="Whitehead M."/>
        </authorList>
    </citation>
    <scope>NUCLEOTIDE SEQUENCE [LARGE SCALE GENOMIC DNA]</scope>
</reference>
<accession>A0AAV0XYJ1</accession>
<sequence length="213" mass="24346">MSEDFVTFNIRCKKTLFELKIKFPIDVSGFVTKLKNELKLDETDDLVILCPVSDGNMMEIQSNDDIEFLKNTKLSYNAECKHFYCNVELVVIIIHKLPDDPKVKFKVLSNKLNLLASQVDELSNVFNKIIYENESSVISTIFRSILAENSEIDLGNKSMKKSAGKLSGLNLSNLEPNIEQKKSKTDKEKLSSTFTSGISNVKYKFYYLNNKYI</sequence>
<dbReference type="Proteomes" id="UP001160148">
    <property type="component" value="Unassembled WGS sequence"/>
</dbReference>
<protein>
    <recommendedName>
        <fullName evidence="3">PB1 domain-containing protein</fullName>
    </recommendedName>
</protein>
<dbReference type="AlphaFoldDB" id="A0AAV0XYJ1"/>
<gene>
    <name evidence="1" type="ORF">MEUPH1_LOCUS26164</name>
</gene>